<organism evidence="2 3">
    <name type="scientific">Stakelama marina</name>
    <dbReference type="NCBI Taxonomy" id="2826939"/>
    <lineage>
        <taxon>Bacteria</taxon>
        <taxon>Pseudomonadati</taxon>
        <taxon>Pseudomonadota</taxon>
        <taxon>Alphaproteobacteria</taxon>
        <taxon>Sphingomonadales</taxon>
        <taxon>Sphingomonadaceae</taxon>
        <taxon>Stakelama</taxon>
    </lineage>
</organism>
<sequence>MIPIEEIHGISPAQFDAEVASGYRPVVLRGLADGWPLVEAGRESARAALDHLARFDSGRPADVMIAPPGENGRFFYRGDMRGFNFSVEKQPLGRLGTQLLDEAANDAAPARYAGATDTAEHLPGFDDANPLPLAQDKSGAQSRVWLASRSQVATHYDLSDNVAVVALGRRRFTLFPPEATADLYVGPLNITIAGQPVSMADPLNPDLERYPRFAAALDKAMTVELEPGDAIYIPTLWWHHVAALDPVNILVNYWYNHAPHGGPFIAFVHALSAVRDLPQAERDAWRHWFEHFIFSPDADHAADHLPLHARGVQGPPSPQRSEAIRAFVARALSGR</sequence>
<dbReference type="AlphaFoldDB" id="A0A8T4ID80"/>
<dbReference type="PROSITE" id="PS51184">
    <property type="entry name" value="JMJC"/>
    <property type="match status" value="1"/>
</dbReference>
<name>A0A8T4ID80_9SPHN</name>
<dbReference type="Pfam" id="PF13621">
    <property type="entry name" value="Cupin_8"/>
    <property type="match status" value="1"/>
</dbReference>
<comment type="caution">
    <text evidence="2">The sequence shown here is derived from an EMBL/GenBank/DDBJ whole genome shotgun (WGS) entry which is preliminary data.</text>
</comment>
<evidence type="ECO:0000313" key="2">
    <source>
        <dbReference type="EMBL" id="MBR0552530.1"/>
    </source>
</evidence>
<dbReference type="Proteomes" id="UP000676996">
    <property type="component" value="Unassembled WGS sequence"/>
</dbReference>
<dbReference type="InterPro" id="IPR003347">
    <property type="entry name" value="JmjC_dom"/>
</dbReference>
<dbReference type="RefSeq" id="WP_284054046.1">
    <property type="nucleotide sequence ID" value="NZ_JAGRQC010000002.1"/>
</dbReference>
<dbReference type="SMART" id="SM00558">
    <property type="entry name" value="JmjC"/>
    <property type="match status" value="1"/>
</dbReference>
<proteinExistence type="predicted"/>
<reference evidence="2" key="1">
    <citation type="submission" date="2021-04" db="EMBL/GenBank/DDBJ databases">
        <title>Ouciella asimina sp. nov., isolated from the surface seawater in the hydrothermal field of Okinawa Trough.</title>
        <authorList>
            <person name="Shuang W."/>
        </authorList>
    </citation>
    <scope>NUCLEOTIDE SEQUENCE</scope>
    <source>
        <strain evidence="2">LXI357</strain>
    </source>
</reference>
<dbReference type="Gene3D" id="2.60.120.650">
    <property type="entry name" value="Cupin"/>
    <property type="match status" value="1"/>
</dbReference>
<dbReference type="EMBL" id="JAGRQC010000002">
    <property type="protein sequence ID" value="MBR0552530.1"/>
    <property type="molecule type" value="Genomic_DNA"/>
</dbReference>
<accession>A0A8T4ID80</accession>
<protein>
    <submittedName>
        <fullName evidence="2">Cupin-like domain-containing protein</fullName>
    </submittedName>
</protein>
<dbReference type="PANTHER" id="PTHR12461">
    <property type="entry name" value="HYPOXIA-INDUCIBLE FACTOR 1 ALPHA INHIBITOR-RELATED"/>
    <property type="match status" value="1"/>
</dbReference>
<evidence type="ECO:0000313" key="3">
    <source>
        <dbReference type="Proteomes" id="UP000676996"/>
    </source>
</evidence>
<dbReference type="SUPFAM" id="SSF51197">
    <property type="entry name" value="Clavaminate synthase-like"/>
    <property type="match status" value="1"/>
</dbReference>
<gene>
    <name evidence="2" type="ORF">J7S20_08435</name>
</gene>
<dbReference type="PANTHER" id="PTHR12461:SF105">
    <property type="entry name" value="HYPOXIA-INDUCIBLE FACTOR 1-ALPHA INHIBITOR"/>
    <property type="match status" value="1"/>
</dbReference>
<feature type="domain" description="JmjC" evidence="1">
    <location>
        <begin position="95"/>
        <end position="272"/>
    </location>
</feature>
<keyword evidence="3" id="KW-1185">Reference proteome</keyword>
<evidence type="ECO:0000259" key="1">
    <source>
        <dbReference type="PROSITE" id="PS51184"/>
    </source>
</evidence>
<dbReference type="InterPro" id="IPR041667">
    <property type="entry name" value="Cupin_8"/>
</dbReference>